<dbReference type="PANTHER" id="PTHR24220:SF685">
    <property type="entry name" value="ABC TRANSPORTER RELATED"/>
    <property type="match status" value="1"/>
</dbReference>
<dbReference type="CDD" id="cd03255">
    <property type="entry name" value="ABC_MJ0796_LolCDE_FtsE"/>
    <property type="match status" value="1"/>
</dbReference>
<evidence type="ECO:0000313" key="11">
    <source>
        <dbReference type="RefSeq" id="WP_084545235.1"/>
    </source>
</evidence>
<dbReference type="GO" id="GO:0005886">
    <property type="term" value="C:plasma membrane"/>
    <property type="evidence" value="ECO:0007669"/>
    <property type="project" value="TreeGrafter"/>
</dbReference>
<keyword evidence="4 11" id="KW-0067">ATP-binding</keyword>
<dbReference type="GO" id="GO:0046677">
    <property type="term" value="P:response to antibiotic"/>
    <property type="evidence" value="ECO:0007669"/>
    <property type="project" value="UniProtKB-KW"/>
</dbReference>
<evidence type="ECO:0000256" key="1">
    <source>
        <dbReference type="ARBA" id="ARBA00022448"/>
    </source>
</evidence>
<evidence type="ECO:0000256" key="7">
    <source>
        <dbReference type="ARBA" id="ARBA00038388"/>
    </source>
</evidence>
<proteinExistence type="inferred from homology"/>
<reference evidence="11" key="1">
    <citation type="journal article" date="1998" name="FEMS Microbiol. Rev.">
        <title>ATP-binding-cassette (ABC) transport systems: functional and structural aspects of the ATP-hydrolyzing subunits/domains.</title>
        <authorList>
            <person name="Schneider E."/>
            <person name="Hunke S."/>
        </authorList>
    </citation>
    <scope>NUCLEOTIDE SEQUENCE</scope>
</reference>
<dbReference type="SMART" id="SM00382">
    <property type="entry name" value="AAA"/>
    <property type="match status" value="1"/>
</dbReference>
<accession>A0A8B6XBU7</accession>
<evidence type="ECO:0000313" key="10">
    <source>
        <dbReference type="Proteomes" id="UP000675920"/>
    </source>
</evidence>
<evidence type="ECO:0000259" key="9">
    <source>
        <dbReference type="PROSITE" id="PS50893"/>
    </source>
</evidence>
<reference evidence="11" key="3">
    <citation type="journal article" date="2015" name="F1000Prime Rep">
        <title>Structure and mechanism of ABC transporters.</title>
        <authorList>
            <person name="Wilkens S."/>
        </authorList>
    </citation>
    <scope>NUCLEOTIDE SEQUENCE</scope>
</reference>
<keyword evidence="3" id="KW-0547">Nucleotide-binding</keyword>
<keyword evidence="5" id="KW-0812">Transmembrane</keyword>
<keyword evidence="1" id="KW-0813">Transport</keyword>
<dbReference type="SUPFAM" id="SSF52540">
    <property type="entry name" value="P-loop containing nucleoside triphosphate hydrolases"/>
    <property type="match status" value="1"/>
</dbReference>
<dbReference type="InterPro" id="IPR027417">
    <property type="entry name" value="P-loop_NTPase"/>
</dbReference>
<dbReference type="GO" id="GO:0005524">
    <property type="term" value="F:ATP binding"/>
    <property type="evidence" value="ECO:0007669"/>
    <property type="project" value="UniProtKB-KW"/>
</dbReference>
<dbReference type="AlphaFoldDB" id="A0A8B6XBU7"/>
<keyword evidence="6" id="KW-0046">Antibiotic resistance</keyword>
<evidence type="ECO:0000256" key="6">
    <source>
        <dbReference type="ARBA" id="ARBA00023251"/>
    </source>
</evidence>
<sequence length="273" mass="28321">MSATPSIAAAPADRAGPRLPAASADATARPANATEADPIARLRRVSRTYGTGAAAVHALRGIDLDLPRGAFSVIAGPSGSGKSTLLQIAGALDRPDAGGGVEIDGVALDALDDDARADFRARRLGFVFQNFNLLPVLTALENVEYPMQLGAGDARSRRERARELLAAVGLAGKEGRRPGELSGGQRQRVAIARALANSPALVLADEPTANLDRATGAAIIELMRDMQRRLGTSFVFSSHDAQLMGHADVLVLLEDGRVTAPDPRATPAAGARA</sequence>
<feature type="region of interest" description="Disordered" evidence="8">
    <location>
        <begin position="1"/>
        <end position="35"/>
    </location>
</feature>
<dbReference type="PANTHER" id="PTHR24220">
    <property type="entry name" value="IMPORT ATP-BINDING PROTEIN"/>
    <property type="match status" value="1"/>
</dbReference>
<dbReference type="Pfam" id="PF00005">
    <property type="entry name" value="ABC_tran"/>
    <property type="match status" value="1"/>
</dbReference>
<dbReference type="InterPro" id="IPR003439">
    <property type="entry name" value="ABC_transporter-like_ATP-bd"/>
</dbReference>
<evidence type="ECO:0000256" key="4">
    <source>
        <dbReference type="ARBA" id="ARBA00022840"/>
    </source>
</evidence>
<reference evidence="11" key="2">
    <citation type="journal article" date="2014" name="J. Gen. Physiol.">
        <title>Structural diversity of ABC transporters.</title>
        <authorList>
            <person name="ter Beek J."/>
            <person name="Guskov A."/>
            <person name="Slotboom D.J."/>
        </authorList>
    </citation>
    <scope>NUCLEOTIDE SEQUENCE</scope>
</reference>
<dbReference type="GO" id="GO:0098796">
    <property type="term" value="C:membrane protein complex"/>
    <property type="evidence" value="ECO:0007669"/>
    <property type="project" value="UniProtKB-ARBA"/>
</dbReference>
<dbReference type="GO" id="GO:0022857">
    <property type="term" value="F:transmembrane transporter activity"/>
    <property type="evidence" value="ECO:0007669"/>
    <property type="project" value="UniProtKB-ARBA"/>
</dbReference>
<dbReference type="InterPro" id="IPR017911">
    <property type="entry name" value="MacB-like_ATP-bd"/>
</dbReference>
<keyword evidence="5" id="KW-0472">Membrane</keyword>
<dbReference type="InterPro" id="IPR015854">
    <property type="entry name" value="ABC_transpr_LolD-like"/>
</dbReference>
<name>A0A8B6XBU7_9BURK</name>
<dbReference type="OrthoDB" id="9802264at2"/>
<reference evidence="11" key="4">
    <citation type="submission" date="2025-08" db="UniProtKB">
        <authorList>
            <consortium name="RefSeq"/>
        </authorList>
    </citation>
    <scope>IDENTIFICATION</scope>
</reference>
<evidence type="ECO:0000256" key="8">
    <source>
        <dbReference type="SAM" id="MobiDB-lite"/>
    </source>
</evidence>
<feature type="compositionally biased region" description="Low complexity" evidence="8">
    <location>
        <begin position="20"/>
        <end position="35"/>
    </location>
</feature>
<keyword evidence="2" id="KW-1003">Cell membrane</keyword>
<dbReference type="Gene3D" id="3.40.50.300">
    <property type="entry name" value="P-loop containing nucleotide triphosphate hydrolases"/>
    <property type="match status" value="1"/>
</dbReference>
<dbReference type="FunFam" id="3.40.50.300:FF:000032">
    <property type="entry name" value="Export ABC transporter ATP-binding protein"/>
    <property type="match status" value="1"/>
</dbReference>
<comment type="similarity">
    <text evidence="7">Belongs to the ABC transporter superfamily. Macrolide exporter (TC 3.A.1.122) family.</text>
</comment>
<dbReference type="InterPro" id="IPR017871">
    <property type="entry name" value="ABC_transporter-like_CS"/>
</dbReference>
<dbReference type="PROSITE" id="PS00211">
    <property type="entry name" value="ABC_TRANSPORTER_1"/>
    <property type="match status" value="1"/>
</dbReference>
<dbReference type="Proteomes" id="UP000675920">
    <property type="component" value="Unplaced"/>
</dbReference>
<dbReference type="PROSITE" id="PS50893">
    <property type="entry name" value="ABC_TRANSPORTER_2"/>
    <property type="match status" value="1"/>
</dbReference>
<keyword evidence="10" id="KW-1185">Reference proteome</keyword>
<dbReference type="GO" id="GO:0016887">
    <property type="term" value="F:ATP hydrolysis activity"/>
    <property type="evidence" value="ECO:0007669"/>
    <property type="project" value="InterPro"/>
</dbReference>
<dbReference type="InterPro" id="IPR003593">
    <property type="entry name" value="AAA+_ATPase"/>
</dbReference>
<protein>
    <submittedName>
        <fullName evidence="11">ABC transporter ATP-binding protein</fullName>
    </submittedName>
</protein>
<keyword evidence="5" id="KW-1133">Transmembrane helix</keyword>
<evidence type="ECO:0000256" key="5">
    <source>
        <dbReference type="ARBA" id="ARBA00022989"/>
    </source>
</evidence>
<dbReference type="RefSeq" id="WP_084545235.1">
    <property type="nucleotide sequence ID" value="NZ_AXWS01000019.1"/>
</dbReference>
<feature type="domain" description="ABC transporter" evidence="9">
    <location>
        <begin position="40"/>
        <end position="273"/>
    </location>
</feature>
<organism evidence="10 11">
    <name type="scientific">Derxia gummosa DSM 723</name>
    <dbReference type="NCBI Taxonomy" id="1121388"/>
    <lineage>
        <taxon>Bacteria</taxon>
        <taxon>Pseudomonadati</taxon>
        <taxon>Pseudomonadota</taxon>
        <taxon>Betaproteobacteria</taxon>
        <taxon>Burkholderiales</taxon>
        <taxon>Alcaligenaceae</taxon>
        <taxon>Derxia</taxon>
    </lineage>
</organism>
<evidence type="ECO:0000256" key="2">
    <source>
        <dbReference type="ARBA" id="ARBA00022475"/>
    </source>
</evidence>
<evidence type="ECO:0000256" key="3">
    <source>
        <dbReference type="ARBA" id="ARBA00022741"/>
    </source>
</evidence>